<dbReference type="EMBL" id="CP019728">
    <property type="protein sequence ID" value="AQS52483.1"/>
    <property type="molecule type" value="Genomic_DNA"/>
</dbReference>
<feature type="domain" description="SCP" evidence="1">
    <location>
        <begin position="76"/>
        <end position="193"/>
    </location>
</feature>
<proteinExistence type="predicted"/>
<dbReference type="SUPFAM" id="SSF55797">
    <property type="entry name" value="PR-1-like"/>
    <property type="match status" value="1"/>
</dbReference>
<evidence type="ECO:0000313" key="3">
    <source>
        <dbReference type="Proteomes" id="UP000188993"/>
    </source>
</evidence>
<dbReference type="CDD" id="cd05379">
    <property type="entry name" value="CAP_bacterial"/>
    <property type="match status" value="1"/>
</dbReference>
<dbReference type="PANTHER" id="PTHR31157">
    <property type="entry name" value="SCP DOMAIN-CONTAINING PROTEIN"/>
    <property type="match status" value="1"/>
</dbReference>
<dbReference type="RefSeq" id="WP_062470655.1">
    <property type="nucleotide sequence ID" value="NZ_BBYN01000022.1"/>
</dbReference>
<dbReference type="AlphaFoldDB" id="A0A1S6ILQ8"/>
<dbReference type="InterPro" id="IPR014044">
    <property type="entry name" value="CAP_dom"/>
</dbReference>
<dbReference type="Proteomes" id="UP000188993">
    <property type="component" value="Chromosome"/>
</dbReference>
<dbReference type="Gene3D" id="3.40.33.10">
    <property type="entry name" value="CAP"/>
    <property type="match status" value="1"/>
</dbReference>
<dbReference type="STRING" id="708126.BW727_100073"/>
<gene>
    <name evidence="2" type="ORF">BW727_100073</name>
</gene>
<protein>
    <recommendedName>
        <fullName evidence="1">SCP domain-containing protein</fullName>
    </recommendedName>
</protein>
<dbReference type="InterPro" id="IPR035940">
    <property type="entry name" value="CAP_sf"/>
</dbReference>
<reference evidence="2 3" key="1">
    <citation type="journal article" date="2014" name="Int. J. Syst. Evol. Microbiol.">
        <title>Jeotgalibaca dankookensis gen. nov., sp. nov., a member of the family Carnobacteriaceae, isolated from seujeot (Korean traditional food).</title>
        <authorList>
            <person name="Lee D.G."/>
            <person name="Trujillo M.E."/>
            <person name="Kang H."/>
            <person name="Ahn T.Y."/>
        </authorList>
    </citation>
    <scope>NUCLEOTIDE SEQUENCE [LARGE SCALE GENOMIC DNA]</scope>
    <source>
        <strain evidence="2 3">EX-07</strain>
    </source>
</reference>
<dbReference type="PANTHER" id="PTHR31157:SF1">
    <property type="entry name" value="SCP DOMAIN-CONTAINING PROTEIN"/>
    <property type="match status" value="1"/>
</dbReference>
<dbReference type="OrthoDB" id="9783944at2"/>
<evidence type="ECO:0000313" key="2">
    <source>
        <dbReference type="EMBL" id="AQS52483.1"/>
    </source>
</evidence>
<name>A0A1S6ILQ8_9LACT</name>
<evidence type="ECO:0000259" key="1">
    <source>
        <dbReference type="Pfam" id="PF00188"/>
    </source>
</evidence>
<sequence>MLRLIKRLFTGLIIIAIIGIAVNFETIYSRIESELETVLVETNSSEEPIRQSFIITQNQTKPEEIDQEKIRNRIFERTNELRVQQGLSSLENNTVLIEVATIRAYETEERFSHTRPNEEPFHTVLDDRYDYQLAGENLAMGTYHLSEVEMADFLFEGWVESPGHYENMVEPDYKELGIGVHYDGENLYLVQIFGTPR</sequence>
<organism evidence="2 3">
    <name type="scientific">Jeotgalibaca dankookensis</name>
    <dbReference type="NCBI Taxonomy" id="708126"/>
    <lineage>
        <taxon>Bacteria</taxon>
        <taxon>Bacillati</taxon>
        <taxon>Bacillota</taxon>
        <taxon>Bacilli</taxon>
        <taxon>Lactobacillales</taxon>
        <taxon>Carnobacteriaceae</taxon>
        <taxon>Jeotgalibaca</taxon>
    </lineage>
</organism>
<keyword evidence="3" id="KW-1185">Reference proteome</keyword>
<dbReference type="KEGG" id="jda:BW727_100073"/>
<dbReference type="Pfam" id="PF00188">
    <property type="entry name" value="CAP"/>
    <property type="match status" value="1"/>
</dbReference>
<accession>A0A1S6ILQ8</accession>